<dbReference type="Proteomes" id="UP000005225">
    <property type="component" value="Unassembled WGS sequence"/>
</dbReference>
<dbReference type="EMBL" id="AAQR03184285">
    <property type="status" value="NOT_ANNOTATED_CDS"/>
    <property type="molecule type" value="Genomic_DNA"/>
</dbReference>
<dbReference type="Pfam" id="PF00089">
    <property type="entry name" value="Trypsin"/>
    <property type="match status" value="3"/>
</dbReference>
<feature type="domain" description="Peptidase S1" evidence="15">
    <location>
        <begin position="626"/>
        <end position="851"/>
    </location>
</feature>
<evidence type="ECO:0000313" key="16">
    <source>
        <dbReference type="Ensembl" id="ENSOGAP00000012852.2"/>
    </source>
</evidence>
<reference evidence="16" key="3">
    <citation type="submission" date="2025-09" db="UniProtKB">
        <authorList>
            <consortium name="Ensembl"/>
        </authorList>
    </citation>
    <scope>IDENTIFICATION</scope>
</reference>
<dbReference type="EMBL" id="AAQR03184286">
    <property type="status" value="NOT_ANNOTATED_CDS"/>
    <property type="molecule type" value="Genomic_DNA"/>
</dbReference>
<keyword evidence="9 13" id="KW-0720">Serine protease</keyword>
<evidence type="ECO:0000256" key="4">
    <source>
        <dbReference type="ARBA" id="ARBA00022490"/>
    </source>
</evidence>
<dbReference type="PROSITE" id="PS00135">
    <property type="entry name" value="TRYPSIN_SER"/>
    <property type="match status" value="3"/>
</dbReference>
<keyword evidence="12" id="KW-0325">Glycoprotein</keyword>
<dbReference type="SMART" id="SM00020">
    <property type="entry name" value="Tryp_SPc"/>
    <property type="match status" value="3"/>
</dbReference>
<reference evidence="17" key="1">
    <citation type="submission" date="2011-03" db="EMBL/GenBank/DDBJ databases">
        <title>Version 3 of the genome sequence of Otolemur garnettii (Bushbaby).</title>
        <authorList>
            <consortium name="The Broad Institute Genome Sequencing Platform"/>
            <person name="Di Palma F."/>
            <person name="Johnson J."/>
            <person name="Lander E.S."/>
            <person name="Lindblad-Toh K."/>
            <person name="Jaffe D.B."/>
            <person name="Gnerre S."/>
            <person name="MacCallum I."/>
            <person name="Przybylski D."/>
            <person name="Ribeiro F.J."/>
            <person name="Burton J.N."/>
            <person name="Walker B.J."/>
            <person name="Sharpe T."/>
            <person name="Hall G."/>
        </authorList>
    </citation>
    <scope>NUCLEOTIDE SEQUENCE [LARGE SCALE GENOMIC DNA]</scope>
</reference>
<feature type="region of interest" description="Disordered" evidence="14">
    <location>
        <begin position="237"/>
        <end position="309"/>
    </location>
</feature>
<sequence length="852" mass="92239">RTIGAQECLPNSQPWQAGLFHLTRLFCGATLISDRWLLTAAHCQKRFTCPSRYLWVRLGEHHLWKWEGPEQLFRVTDFFPHPGFNTDLSAKDHNDDIMLIRLPRKAHLSPAVQPLNFSQTCVSPGTQCLISGWGAVSSPKVSYPVTLQCANISILETTLCHMAYPGHISDSMLCAGLWEGGRGSCQGDSGGPLVCDGTLAGVVSGGAEPCSKPRRPTVYTNVCYYRDWIRKTMQDKLVSSPPGEGEPGHGASQTSLPRSPTSQGAAGAVQSTLRLLATVPSSGKNLPQKSGSRDFGRRGDSKVLEGQECQPHSQPWQAALFQGNQLLCGGVLVGANWVLTAAHYCLTHPHYRKYTVRLGDHSLRSKDGPEQEMAVLKSIPHPCYNSSNSENHNHDLMLLQLRGRASLGAKVKPISLTDHCAQVGQTCTISGWGTITSPQENFPDTLNCAEVKIIPQKKCEDAYPGQVTEGMVCAGKSNGADTCQGDSGGPLVCDGVLQGITSWGSDPCGMPQRPGVYSNVCRYLDWIKKHMKNLNIHTMKPSVRSKIFFPPPKMLRGLTLPGPGSNQPAPVHAFSMNGTTDNSDYNAVPDPTQLESPSARVPECPSASRDQISPCQAQGDKSGEKIIDGVPCPRSSHPWQVALLKGNQLHCGGVLVGDRWVLTAAHCKLKASVSDEYTVHLGSDKLGDRKSQKIKASRSFRHPGYSTQTNVNDLMLVKLNSRARLSSNVKKVTLPSHCEPPGTMCTVSGWGTTTSPEVTFPSKLMCTDVKLISSNECKKVYKDLLGSSMLCAGIPNSKTNACNGDSGGPLVCKGTLQGLVSWGSFPCGQPNDPGVYTQVCKFSDWINETMRR</sequence>
<comment type="similarity">
    <text evidence="3">Belongs to the peptidase S1 family. Snake venom subfamily.</text>
</comment>
<name>H0XB14_OTOGA</name>
<dbReference type="PROSITE" id="PS00134">
    <property type="entry name" value="TRYPSIN_HIS"/>
    <property type="match status" value="2"/>
</dbReference>
<dbReference type="InterPro" id="IPR009003">
    <property type="entry name" value="Peptidase_S1_PA"/>
</dbReference>
<dbReference type="GeneTree" id="ENSGT00940000162323"/>
<feature type="compositionally biased region" description="Polar residues" evidence="14">
    <location>
        <begin position="251"/>
        <end position="290"/>
    </location>
</feature>
<evidence type="ECO:0000256" key="13">
    <source>
        <dbReference type="RuleBase" id="RU363034"/>
    </source>
</evidence>
<evidence type="ECO:0000256" key="3">
    <source>
        <dbReference type="ARBA" id="ARBA00009228"/>
    </source>
</evidence>
<dbReference type="PROSITE" id="PS50240">
    <property type="entry name" value="TRYPSIN_DOM"/>
    <property type="match status" value="3"/>
</dbReference>
<feature type="domain" description="Peptidase S1" evidence="15">
    <location>
        <begin position="2"/>
        <end position="234"/>
    </location>
</feature>
<keyword evidence="4" id="KW-0963">Cytoplasm</keyword>
<dbReference type="EMBL" id="AAQR03184284">
    <property type="status" value="NOT_ANNOTATED_CDS"/>
    <property type="molecule type" value="Genomic_DNA"/>
</dbReference>
<evidence type="ECO:0000256" key="1">
    <source>
        <dbReference type="ARBA" id="ARBA00004496"/>
    </source>
</evidence>
<evidence type="ECO:0000256" key="7">
    <source>
        <dbReference type="ARBA" id="ARBA00022729"/>
    </source>
</evidence>
<keyword evidence="8 13" id="KW-0378">Hydrolase</keyword>
<dbReference type="CDD" id="cd00190">
    <property type="entry name" value="Tryp_SPc"/>
    <property type="match status" value="3"/>
</dbReference>
<keyword evidence="7" id="KW-0732">Signal</keyword>
<feature type="domain" description="Peptidase S1" evidence="15">
    <location>
        <begin position="303"/>
        <end position="532"/>
    </location>
</feature>
<dbReference type="GO" id="GO:0004252">
    <property type="term" value="F:serine-type endopeptidase activity"/>
    <property type="evidence" value="ECO:0007669"/>
    <property type="project" value="InterPro"/>
</dbReference>
<reference evidence="16" key="2">
    <citation type="submission" date="2025-08" db="UniProtKB">
        <authorList>
            <consortium name="Ensembl"/>
        </authorList>
    </citation>
    <scope>IDENTIFICATION</scope>
</reference>
<evidence type="ECO:0000256" key="6">
    <source>
        <dbReference type="ARBA" id="ARBA00022670"/>
    </source>
</evidence>
<dbReference type="GO" id="GO:0048812">
    <property type="term" value="P:neuron projection morphogenesis"/>
    <property type="evidence" value="ECO:0007669"/>
    <property type="project" value="TreeGrafter"/>
</dbReference>
<dbReference type="GO" id="GO:0006508">
    <property type="term" value="P:proteolysis"/>
    <property type="evidence" value="ECO:0007669"/>
    <property type="project" value="UniProtKB-KW"/>
</dbReference>
<organism evidence="16 17">
    <name type="scientific">Otolemur garnettii</name>
    <name type="common">Small-eared galago</name>
    <name type="synonym">Garnett's greater bushbaby</name>
    <dbReference type="NCBI Taxonomy" id="30611"/>
    <lineage>
        <taxon>Eukaryota</taxon>
        <taxon>Metazoa</taxon>
        <taxon>Chordata</taxon>
        <taxon>Craniata</taxon>
        <taxon>Vertebrata</taxon>
        <taxon>Euteleostomi</taxon>
        <taxon>Mammalia</taxon>
        <taxon>Eutheria</taxon>
        <taxon>Euarchontoglires</taxon>
        <taxon>Primates</taxon>
        <taxon>Strepsirrhini</taxon>
        <taxon>Lorisiformes</taxon>
        <taxon>Galagidae</taxon>
        <taxon>Otolemur</taxon>
    </lineage>
</organism>
<evidence type="ECO:0000256" key="12">
    <source>
        <dbReference type="ARBA" id="ARBA00023180"/>
    </source>
</evidence>
<dbReference type="AlphaFoldDB" id="H0XB14"/>
<dbReference type="PANTHER" id="PTHR24271">
    <property type="entry name" value="KALLIKREIN-RELATED"/>
    <property type="match status" value="1"/>
</dbReference>
<dbReference type="STRING" id="30611.ENSOGAP00000012852"/>
<evidence type="ECO:0000313" key="17">
    <source>
        <dbReference type="Proteomes" id="UP000005225"/>
    </source>
</evidence>
<evidence type="ECO:0000256" key="9">
    <source>
        <dbReference type="ARBA" id="ARBA00022825"/>
    </source>
</evidence>
<dbReference type="FunFam" id="2.40.10.10:FF:000021">
    <property type="entry name" value="Kallikrein 1"/>
    <property type="match status" value="1"/>
</dbReference>
<dbReference type="GO" id="GO:0030141">
    <property type="term" value="C:secretory granule"/>
    <property type="evidence" value="ECO:0007669"/>
    <property type="project" value="TreeGrafter"/>
</dbReference>
<accession>H0XB14</accession>
<keyword evidence="5" id="KW-0964">Secreted</keyword>
<dbReference type="EMBL" id="AAQR03184281">
    <property type="status" value="NOT_ANNOTATED_CDS"/>
    <property type="molecule type" value="Genomic_DNA"/>
</dbReference>
<keyword evidence="17" id="KW-1185">Reference proteome</keyword>
<keyword evidence="6 13" id="KW-0645">Protease</keyword>
<keyword evidence="11" id="KW-1015">Disulfide bond</keyword>
<dbReference type="FunFam" id="2.40.10.10:FF:000010">
    <property type="entry name" value="Kallikrein related peptidase 11"/>
    <property type="match status" value="2"/>
</dbReference>
<keyword evidence="10" id="KW-0865">Zymogen</keyword>
<dbReference type="InterPro" id="IPR043504">
    <property type="entry name" value="Peptidase_S1_PA_chymotrypsin"/>
</dbReference>
<dbReference type="FunFam" id="2.40.10.10:FF:000005">
    <property type="entry name" value="Serine protease 37"/>
    <property type="match status" value="1"/>
</dbReference>
<dbReference type="InterPro" id="IPR018114">
    <property type="entry name" value="TRYPSIN_HIS"/>
</dbReference>
<dbReference type="SUPFAM" id="SSF50494">
    <property type="entry name" value="Trypsin-like serine proteases"/>
    <property type="match status" value="3"/>
</dbReference>
<dbReference type="EMBL" id="AAQR03184282">
    <property type="status" value="NOT_ANNOTATED_CDS"/>
    <property type="molecule type" value="Genomic_DNA"/>
</dbReference>
<dbReference type="OMA" id="ARCAHEG"/>
<dbReference type="InterPro" id="IPR001314">
    <property type="entry name" value="Peptidase_S1A"/>
</dbReference>
<dbReference type="InParanoid" id="H0XB14"/>
<dbReference type="eggNOG" id="KOG3627">
    <property type="taxonomic scope" value="Eukaryota"/>
</dbReference>
<dbReference type="GO" id="GO:0005576">
    <property type="term" value="C:extracellular region"/>
    <property type="evidence" value="ECO:0007669"/>
    <property type="project" value="UniProtKB-SubCell"/>
</dbReference>
<dbReference type="PRINTS" id="PR00722">
    <property type="entry name" value="CHYMOTRYPSIN"/>
</dbReference>
<evidence type="ECO:0000256" key="14">
    <source>
        <dbReference type="SAM" id="MobiDB-lite"/>
    </source>
</evidence>
<proteinExistence type="inferred from homology"/>
<dbReference type="FunFam" id="2.40.10.10:FF:000041">
    <property type="entry name" value="kallikrein-6 isoform X2"/>
    <property type="match status" value="1"/>
</dbReference>
<evidence type="ECO:0000256" key="10">
    <source>
        <dbReference type="ARBA" id="ARBA00023145"/>
    </source>
</evidence>
<dbReference type="InterPro" id="IPR033116">
    <property type="entry name" value="TRYPSIN_SER"/>
</dbReference>
<feature type="compositionally biased region" description="Basic and acidic residues" evidence="14">
    <location>
        <begin position="291"/>
        <end position="305"/>
    </location>
</feature>
<dbReference type="GO" id="GO:0007613">
    <property type="term" value="P:memory"/>
    <property type="evidence" value="ECO:0007669"/>
    <property type="project" value="TreeGrafter"/>
</dbReference>
<evidence type="ECO:0000256" key="2">
    <source>
        <dbReference type="ARBA" id="ARBA00004613"/>
    </source>
</evidence>
<evidence type="ECO:0000256" key="8">
    <source>
        <dbReference type="ARBA" id="ARBA00022801"/>
    </source>
</evidence>
<evidence type="ECO:0000256" key="5">
    <source>
        <dbReference type="ARBA" id="ARBA00022525"/>
    </source>
</evidence>
<feature type="region of interest" description="Disordered" evidence="14">
    <location>
        <begin position="577"/>
        <end position="621"/>
    </location>
</feature>
<dbReference type="EMBL" id="AAQR03184283">
    <property type="status" value="NOT_ANNOTATED_CDS"/>
    <property type="molecule type" value="Genomic_DNA"/>
</dbReference>
<evidence type="ECO:0000256" key="11">
    <source>
        <dbReference type="ARBA" id="ARBA00023157"/>
    </source>
</evidence>
<comment type="subcellular location">
    <subcellularLocation>
        <location evidence="1">Cytoplasm</location>
    </subcellularLocation>
    <subcellularLocation>
        <location evidence="2">Secreted</location>
    </subcellularLocation>
</comment>
<dbReference type="HOGENOM" id="CLU_004497_1_0_1"/>
<dbReference type="PANTHER" id="PTHR24271:SF62">
    <property type="entry name" value="KALLIKREIN-8"/>
    <property type="match status" value="1"/>
</dbReference>
<dbReference type="Ensembl" id="ENSOGAT00000014345.2">
    <property type="protein sequence ID" value="ENSOGAP00000012852.2"/>
    <property type="gene ID" value="ENSOGAG00000014341.2"/>
</dbReference>
<protein>
    <recommendedName>
        <fullName evidence="15">Peptidase S1 domain-containing protein</fullName>
    </recommendedName>
</protein>
<evidence type="ECO:0000259" key="15">
    <source>
        <dbReference type="PROSITE" id="PS50240"/>
    </source>
</evidence>
<dbReference type="Gene3D" id="2.40.10.10">
    <property type="entry name" value="Trypsin-like serine proteases"/>
    <property type="match status" value="6"/>
</dbReference>
<dbReference type="InterPro" id="IPR001254">
    <property type="entry name" value="Trypsin_dom"/>
</dbReference>